<evidence type="ECO:0000313" key="2">
    <source>
        <dbReference type="Proteomes" id="UP000304900"/>
    </source>
</evidence>
<dbReference type="Gene3D" id="1.25.40.390">
    <property type="match status" value="1"/>
</dbReference>
<comment type="caution">
    <text evidence="1">The sequence shown here is derived from an EMBL/GenBank/DDBJ whole genome shotgun (WGS) entry which is preliminary data.</text>
</comment>
<reference evidence="1 2" key="1">
    <citation type="submission" date="2019-05" db="EMBL/GenBank/DDBJ databases">
        <title>Dyadobacter AR-3-8 sp. nov., isolated from arctic soil.</title>
        <authorList>
            <person name="Chaudhary D.K."/>
        </authorList>
    </citation>
    <scope>NUCLEOTIDE SEQUENCE [LARGE SCALE GENOMIC DNA]</scope>
    <source>
        <strain evidence="1 2">AR-3-8</strain>
    </source>
</reference>
<dbReference type="SUPFAM" id="SSF48452">
    <property type="entry name" value="TPR-like"/>
    <property type="match status" value="1"/>
</dbReference>
<gene>
    <name evidence="1" type="ORF">FDK13_04645</name>
</gene>
<proteinExistence type="predicted"/>
<dbReference type="OrthoDB" id="843771at2"/>
<dbReference type="InterPro" id="IPR011990">
    <property type="entry name" value="TPR-like_helical_dom_sf"/>
</dbReference>
<sequence>MKKLSILVASIFMLTACVDSLDDYNVDTKKATAVPEVTLFSNALKGLIDDVTTPSVNTNNFRLYVQQWSTTQYLDEPRYNLTARTIPQSFWQAIYRDVIADIKESRRILNLNTLVSAESKANQLAQLEITEVYAWSILVNTFGNIPYTQAMDPTNPLPVYDDAKTVYYSLLDRLDASLVTINSTGTGFGAGDLIYKGDMTKWKKFGNSLKLKLALVIADSDATKAKALAAAAAPNVFTSNADKAAFAYVSTPPNYNPVAQNLNILFSSRQDYVISSVFADKLNTLKDPRRPVYFTPTAPDTYVGGAYGFLNSYSDFSHPGTKIIDPTLEGLFMDYSEVEFDLAEAVERGFITGSAEAHYNAAITASITYWASQGSLTTGPADAAAYLAQPAVAYTTATGDWKQKIGTQKWIALYNRGYEAWVEWRRLDFPKLSPPTGGNAPAGLAIPLRIIYPINEQTLNPGSWSAAGTAIGGDLPSTKLWWDKL</sequence>
<dbReference type="AlphaFoldDB" id="A0A4U6DAE3"/>
<dbReference type="RefSeq" id="WP_137338824.1">
    <property type="nucleotide sequence ID" value="NZ_BSQH01000012.1"/>
</dbReference>
<organism evidence="1 2">
    <name type="scientific">Dyadobacter frigoris</name>
    <dbReference type="NCBI Taxonomy" id="2576211"/>
    <lineage>
        <taxon>Bacteria</taxon>
        <taxon>Pseudomonadati</taxon>
        <taxon>Bacteroidota</taxon>
        <taxon>Cytophagia</taxon>
        <taxon>Cytophagales</taxon>
        <taxon>Spirosomataceae</taxon>
        <taxon>Dyadobacter</taxon>
    </lineage>
</organism>
<dbReference type="InterPro" id="IPR041662">
    <property type="entry name" value="SusD-like_2"/>
</dbReference>
<keyword evidence="1" id="KW-0449">Lipoprotein</keyword>
<protein>
    <submittedName>
        <fullName evidence="1">SusD/RagB family nutrient-binding outer membrane lipoprotein</fullName>
    </submittedName>
</protein>
<keyword evidence="2" id="KW-1185">Reference proteome</keyword>
<name>A0A4U6DAE3_9BACT</name>
<dbReference type="Pfam" id="PF12771">
    <property type="entry name" value="SusD-like_2"/>
    <property type="match status" value="1"/>
</dbReference>
<dbReference type="EMBL" id="SZVO01000002">
    <property type="protein sequence ID" value="TKT93148.1"/>
    <property type="molecule type" value="Genomic_DNA"/>
</dbReference>
<dbReference type="Proteomes" id="UP000304900">
    <property type="component" value="Unassembled WGS sequence"/>
</dbReference>
<accession>A0A4U6DAE3</accession>
<evidence type="ECO:0000313" key="1">
    <source>
        <dbReference type="EMBL" id="TKT93148.1"/>
    </source>
</evidence>
<dbReference type="PROSITE" id="PS51257">
    <property type="entry name" value="PROKAR_LIPOPROTEIN"/>
    <property type="match status" value="1"/>
</dbReference>